<feature type="transmembrane region" description="Helical" evidence="1">
    <location>
        <begin position="136"/>
        <end position="158"/>
    </location>
</feature>
<keyword evidence="1" id="KW-1133">Transmembrane helix</keyword>
<feature type="transmembrane region" description="Helical" evidence="1">
    <location>
        <begin position="69"/>
        <end position="87"/>
    </location>
</feature>
<keyword evidence="3" id="KW-1185">Reference proteome</keyword>
<keyword evidence="1" id="KW-0472">Membrane</keyword>
<feature type="transmembrane region" description="Helical" evidence="1">
    <location>
        <begin position="39"/>
        <end position="57"/>
    </location>
</feature>
<proteinExistence type="predicted"/>
<sequence length="200" mass="23019">MSSMTPATEEIAEKRIGMTLFIHATLLVGSSAIPEEDFLLWFPINLTIETLIIIQLLRMWKKYKYNTKQYYTIQVYWMLIGLSYFAMAPIVKVMYYTPSFWPVLIVTVLLFVYAHLIREKIAEVFVNPKKERQLRLWPVSLSILILVGILIMAIFRAQSYHPNLGIAVFLYLIGGMAVFLATPFSLSGERLEELKGESAD</sequence>
<dbReference type="EMBL" id="JBHSNO010000005">
    <property type="protein sequence ID" value="MFC5588822.1"/>
    <property type="molecule type" value="Genomic_DNA"/>
</dbReference>
<accession>A0ABW0THH2</accession>
<feature type="transmembrane region" description="Helical" evidence="1">
    <location>
        <begin position="164"/>
        <end position="186"/>
    </location>
</feature>
<feature type="transmembrane region" description="Helical" evidence="1">
    <location>
        <begin position="16"/>
        <end position="33"/>
    </location>
</feature>
<gene>
    <name evidence="2" type="ORF">ACFPRA_07985</name>
</gene>
<organism evidence="2 3">
    <name type="scientific">Sporosarcina soli</name>
    <dbReference type="NCBI Taxonomy" id="334736"/>
    <lineage>
        <taxon>Bacteria</taxon>
        <taxon>Bacillati</taxon>
        <taxon>Bacillota</taxon>
        <taxon>Bacilli</taxon>
        <taxon>Bacillales</taxon>
        <taxon>Caryophanaceae</taxon>
        <taxon>Sporosarcina</taxon>
    </lineage>
</organism>
<name>A0ABW0THH2_9BACL</name>
<reference evidence="3" key="1">
    <citation type="journal article" date="2019" name="Int. J. Syst. Evol. Microbiol.">
        <title>The Global Catalogue of Microorganisms (GCM) 10K type strain sequencing project: providing services to taxonomists for standard genome sequencing and annotation.</title>
        <authorList>
            <consortium name="The Broad Institute Genomics Platform"/>
            <consortium name="The Broad Institute Genome Sequencing Center for Infectious Disease"/>
            <person name="Wu L."/>
            <person name="Ma J."/>
        </authorList>
    </citation>
    <scope>NUCLEOTIDE SEQUENCE [LARGE SCALE GENOMIC DNA]</scope>
    <source>
        <strain evidence="3">CGMCC 4.1434</strain>
    </source>
</reference>
<evidence type="ECO:0000256" key="1">
    <source>
        <dbReference type="SAM" id="Phobius"/>
    </source>
</evidence>
<protein>
    <submittedName>
        <fullName evidence="2">Uncharacterized protein</fullName>
    </submittedName>
</protein>
<feature type="transmembrane region" description="Helical" evidence="1">
    <location>
        <begin position="99"/>
        <end position="116"/>
    </location>
</feature>
<dbReference type="RefSeq" id="WP_381432436.1">
    <property type="nucleotide sequence ID" value="NZ_JBHSNO010000005.1"/>
</dbReference>
<comment type="caution">
    <text evidence="2">The sequence shown here is derived from an EMBL/GenBank/DDBJ whole genome shotgun (WGS) entry which is preliminary data.</text>
</comment>
<keyword evidence="1" id="KW-0812">Transmembrane</keyword>
<dbReference type="Proteomes" id="UP001596109">
    <property type="component" value="Unassembled WGS sequence"/>
</dbReference>
<evidence type="ECO:0000313" key="3">
    <source>
        <dbReference type="Proteomes" id="UP001596109"/>
    </source>
</evidence>
<evidence type="ECO:0000313" key="2">
    <source>
        <dbReference type="EMBL" id="MFC5588822.1"/>
    </source>
</evidence>